<dbReference type="InterPro" id="IPR018605">
    <property type="entry name" value="Sororin"/>
</dbReference>
<dbReference type="PANTHER" id="PTHR31092:SF2">
    <property type="entry name" value="SORORIN"/>
    <property type="match status" value="1"/>
</dbReference>
<dbReference type="Pfam" id="PF09666">
    <property type="entry name" value="Sororin_middle"/>
    <property type="match status" value="1"/>
</dbReference>
<feature type="domain" description="Sororin-like middle region" evidence="9">
    <location>
        <begin position="4"/>
        <end position="86"/>
    </location>
</feature>
<evidence type="ECO:0000313" key="11">
    <source>
        <dbReference type="Proteomes" id="UP001176940"/>
    </source>
</evidence>
<evidence type="ECO:0000256" key="7">
    <source>
        <dbReference type="ARBA" id="ARBA00023306"/>
    </source>
</evidence>
<proteinExistence type="predicted"/>
<evidence type="ECO:0000256" key="4">
    <source>
        <dbReference type="ARBA" id="ARBA00022618"/>
    </source>
</evidence>
<gene>
    <name evidence="10" type="ORF">RIMI_LOCUS858012</name>
</gene>
<keyword evidence="11" id="KW-1185">Reference proteome</keyword>
<feature type="region of interest" description="Disordered" evidence="8">
    <location>
        <begin position="49"/>
        <end position="80"/>
    </location>
</feature>
<evidence type="ECO:0000256" key="8">
    <source>
        <dbReference type="SAM" id="MobiDB-lite"/>
    </source>
</evidence>
<evidence type="ECO:0000259" key="9">
    <source>
        <dbReference type="Pfam" id="PF09666"/>
    </source>
</evidence>
<evidence type="ECO:0000256" key="1">
    <source>
        <dbReference type="ARBA" id="ARBA00004123"/>
    </source>
</evidence>
<evidence type="ECO:0000256" key="6">
    <source>
        <dbReference type="ARBA" id="ARBA00023242"/>
    </source>
</evidence>
<sequence length="119" mass="13252">MSMSSSSFLYSPTKHSDSSDTSTPNLASKPGRKSLFGFDKLNTEDDVEIKKAGERSKQTFNESSTGASMRQSADEPDLNIPGVALAKQKRRKRKVPQIEVRVANMDLFIYFSWRGGIQC</sequence>
<organism evidence="10 11">
    <name type="scientific">Ranitomeya imitator</name>
    <name type="common">mimic poison frog</name>
    <dbReference type="NCBI Taxonomy" id="111125"/>
    <lineage>
        <taxon>Eukaryota</taxon>
        <taxon>Metazoa</taxon>
        <taxon>Chordata</taxon>
        <taxon>Craniata</taxon>
        <taxon>Vertebrata</taxon>
        <taxon>Euteleostomi</taxon>
        <taxon>Amphibia</taxon>
        <taxon>Batrachia</taxon>
        <taxon>Anura</taxon>
        <taxon>Neobatrachia</taxon>
        <taxon>Hyloidea</taxon>
        <taxon>Dendrobatidae</taxon>
        <taxon>Dendrobatinae</taxon>
        <taxon>Ranitomeya</taxon>
    </lineage>
</organism>
<feature type="region of interest" description="Disordered" evidence="8">
    <location>
        <begin position="1"/>
        <end position="37"/>
    </location>
</feature>
<comment type="caution">
    <text evidence="10">The sequence shown here is derived from an EMBL/GenBank/DDBJ whole genome shotgun (WGS) entry which is preliminary data.</text>
</comment>
<keyword evidence="7" id="KW-0131">Cell cycle</keyword>
<evidence type="ECO:0000256" key="2">
    <source>
        <dbReference type="ARBA" id="ARBA00004286"/>
    </source>
</evidence>
<dbReference type="EMBL" id="CAUEEQ010001080">
    <property type="protein sequence ID" value="CAJ0918720.1"/>
    <property type="molecule type" value="Genomic_DNA"/>
</dbReference>
<name>A0ABN9KPL9_9NEOB</name>
<dbReference type="Proteomes" id="UP001176940">
    <property type="component" value="Unassembled WGS sequence"/>
</dbReference>
<keyword evidence="4" id="KW-0132">Cell division</keyword>
<comment type="subcellular location">
    <subcellularLocation>
        <location evidence="2">Chromosome</location>
    </subcellularLocation>
    <subcellularLocation>
        <location evidence="1">Nucleus</location>
    </subcellularLocation>
</comment>
<evidence type="ECO:0000256" key="5">
    <source>
        <dbReference type="ARBA" id="ARBA00022776"/>
    </source>
</evidence>
<dbReference type="InterPro" id="IPR057261">
    <property type="entry name" value="Sororin-like_M"/>
</dbReference>
<dbReference type="PANTHER" id="PTHR31092">
    <property type="entry name" value="SORORIN"/>
    <property type="match status" value="1"/>
</dbReference>
<evidence type="ECO:0000256" key="3">
    <source>
        <dbReference type="ARBA" id="ARBA00022454"/>
    </source>
</evidence>
<protein>
    <recommendedName>
        <fullName evidence="9">Sororin-like middle region domain-containing protein</fullName>
    </recommendedName>
</protein>
<evidence type="ECO:0000313" key="10">
    <source>
        <dbReference type="EMBL" id="CAJ0918720.1"/>
    </source>
</evidence>
<feature type="compositionally biased region" description="Polar residues" evidence="8">
    <location>
        <begin position="58"/>
        <end position="71"/>
    </location>
</feature>
<keyword evidence="5" id="KW-0498">Mitosis</keyword>
<keyword evidence="6" id="KW-0539">Nucleus</keyword>
<reference evidence="10" key="1">
    <citation type="submission" date="2023-07" db="EMBL/GenBank/DDBJ databases">
        <authorList>
            <person name="Stuckert A."/>
        </authorList>
    </citation>
    <scope>NUCLEOTIDE SEQUENCE</scope>
</reference>
<keyword evidence="3" id="KW-0158">Chromosome</keyword>
<accession>A0ABN9KPL9</accession>